<dbReference type="AlphaFoldDB" id="A0A3M9XZ98"/>
<organism evidence="1 2">
    <name type="scientific">Verticillium nonalfalfae</name>
    <dbReference type="NCBI Taxonomy" id="1051616"/>
    <lineage>
        <taxon>Eukaryota</taxon>
        <taxon>Fungi</taxon>
        <taxon>Dikarya</taxon>
        <taxon>Ascomycota</taxon>
        <taxon>Pezizomycotina</taxon>
        <taxon>Sordariomycetes</taxon>
        <taxon>Hypocreomycetidae</taxon>
        <taxon>Glomerellales</taxon>
        <taxon>Plectosphaerellaceae</taxon>
        <taxon>Verticillium</taxon>
    </lineage>
</organism>
<accession>A0A3M9XZ98</accession>
<protein>
    <recommendedName>
        <fullName evidence="3">Purple acid phosphatase N-terminal domain-containing protein</fullName>
    </recommendedName>
</protein>
<evidence type="ECO:0000313" key="1">
    <source>
        <dbReference type="EMBL" id="RNJ53324.1"/>
    </source>
</evidence>
<name>A0A3M9XZ98_9PEZI</name>
<dbReference type="Proteomes" id="UP000267145">
    <property type="component" value="Unassembled WGS sequence"/>
</dbReference>
<evidence type="ECO:0000313" key="2">
    <source>
        <dbReference type="Proteomes" id="UP000267145"/>
    </source>
</evidence>
<gene>
    <name evidence="1" type="ORF">D7B24_002026</name>
</gene>
<keyword evidence="2" id="KW-1185">Reference proteome</keyword>
<dbReference type="EMBL" id="RBVV01000146">
    <property type="protein sequence ID" value="RNJ53324.1"/>
    <property type="molecule type" value="Genomic_DNA"/>
</dbReference>
<proteinExistence type="predicted"/>
<dbReference type="GeneID" id="39605715"/>
<evidence type="ECO:0008006" key="3">
    <source>
        <dbReference type="Google" id="ProtNLM"/>
    </source>
</evidence>
<comment type="caution">
    <text evidence="1">The sequence shown here is derived from an EMBL/GenBank/DDBJ whole genome shotgun (WGS) entry which is preliminary data.</text>
</comment>
<reference evidence="1 2" key="1">
    <citation type="submission" date="2018-10" db="EMBL/GenBank/DDBJ databases">
        <title>Genome sequence of Verticillium nonalfalfae VnAa140.</title>
        <authorList>
            <person name="Stajich J.E."/>
            <person name="Kasson M.T."/>
        </authorList>
    </citation>
    <scope>NUCLEOTIDE SEQUENCE [LARGE SCALE GENOMIC DNA]</scope>
    <source>
        <strain evidence="1 2">VnAa140</strain>
    </source>
</reference>
<sequence>MDPTTTLFTFMLETHPTVQSVHLFGSWDNFSTAYLMERDIRRDRGQWRGCYSFKDIVCDDDNGACRKRNGGLKMGHKYYYYVSWVRKEPISSFGANL</sequence>
<dbReference type="PANTHER" id="PTHR40625:SF1">
    <property type="entry name" value="AMP-ACTIVATED PROTEIN KINASE GLYCOGEN-BINDING DOMAIN-CONTAINING PROTEIN"/>
    <property type="match status" value="1"/>
</dbReference>
<dbReference type="RefSeq" id="XP_028491482.1">
    <property type="nucleotide sequence ID" value="XM_028636242.1"/>
</dbReference>
<dbReference type="PANTHER" id="PTHR40625">
    <property type="entry name" value="GTP-BINDING PROTEIN ESDC-RELATED"/>
    <property type="match status" value="1"/>
</dbReference>